<evidence type="ECO:0000313" key="6">
    <source>
        <dbReference type="EMBL" id="KAG6533851.1"/>
    </source>
</evidence>
<comment type="similarity">
    <text evidence="1">Belongs to the cytochrome P450 family.</text>
</comment>
<feature type="region of interest" description="Disordered" evidence="4">
    <location>
        <begin position="110"/>
        <end position="129"/>
    </location>
</feature>
<dbReference type="GO" id="GO:0005506">
    <property type="term" value="F:iron ion binding"/>
    <property type="evidence" value="ECO:0007669"/>
    <property type="project" value="InterPro"/>
</dbReference>
<evidence type="ECO:0000256" key="2">
    <source>
        <dbReference type="ARBA" id="ARBA00022723"/>
    </source>
</evidence>
<dbReference type="Pfam" id="PF00067">
    <property type="entry name" value="p450"/>
    <property type="match status" value="1"/>
</dbReference>
<dbReference type="InterPro" id="IPR001128">
    <property type="entry name" value="Cyt_P450"/>
</dbReference>
<comment type="caution">
    <text evidence="6">The sequence shown here is derived from an EMBL/GenBank/DDBJ whole genome shotgun (WGS) entry which is preliminary data.</text>
</comment>
<keyword evidence="3" id="KW-0408">Iron</keyword>
<feature type="transmembrane region" description="Helical" evidence="5">
    <location>
        <begin position="6"/>
        <end position="25"/>
    </location>
</feature>
<keyword evidence="7" id="KW-1185">Reference proteome</keyword>
<evidence type="ECO:0000256" key="3">
    <source>
        <dbReference type="ARBA" id="ARBA00023004"/>
    </source>
</evidence>
<sequence length="129" mass="13970">MAAAGLQSLAIPILVIVFSILFLTCRRRRPALRLPPSPIALPIIGHLHHLTPIPHQSLHKLSKRYGDLIGLRLGSVPCIVASSSSITKEIMRMQETAWSDRPQFRVVSYTSPTAAPTSSSRPTVPTGGS</sequence>
<dbReference type="EMBL" id="JACMSC010000002">
    <property type="protein sequence ID" value="KAG6533851.1"/>
    <property type="molecule type" value="Genomic_DNA"/>
</dbReference>
<dbReference type="GO" id="GO:0016705">
    <property type="term" value="F:oxidoreductase activity, acting on paired donors, with incorporation or reduction of molecular oxygen"/>
    <property type="evidence" value="ECO:0007669"/>
    <property type="project" value="InterPro"/>
</dbReference>
<dbReference type="PANTHER" id="PTHR47955">
    <property type="entry name" value="CYTOCHROME P450 FAMILY 71 PROTEIN"/>
    <property type="match status" value="1"/>
</dbReference>
<dbReference type="Gene3D" id="1.10.630.10">
    <property type="entry name" value="Cytochrome P450"/>
    <property type="match status" value="1"/>
</dbReference>
<gene>
    <name evidence="6" type="ORF">ZIOFF_007729</name>
</gene>
<evidence type="ECO:0000256" key="1">
    <source>
        <dbReference type="ARBA" id="ARBA00010617"/>
    </source>
</evidence>
<proteinExistence type="inferred from homology"/>
<dbReference type="GO" id="GO:0004497">
    <property type="term" value="F:monooxygenase activity"/>
    <property type="evidence" value="ECO:0007669"/>
    <property type="project" value="InterPro"/>
</dbReference>
<organism evidence="6 7">
    <name type="scientific">Zingiber officinale</name>
    <name type="common">Ginger</name>
    <name type="synonym">Amomum zingiber</name>
    <dbReference type="NCBI Taxonomy" id="94328"/>
    <lineage>
        <taxon>Eukaryota</taxon>
        <taxon>Viridiplantae</taxon>
        <taxon>Streptophyta</taxon>
        <taxon>Embryophyta</taxon>
        <taxon>Tracheophyta</taxon>
        <taxon>Spermatophyta</taxon>
        <taxon>Magnoliopsida</taxon>
        <taxon>Liliopsida</taxon>
        <taxon>Zingiberales</taxon>
        <taxon>Zingiberaceae</taxon>
        <taxon>Zingiber</taxon>
    </lineage>
</organism>
<keyword evidence="5" id="KW-0812">Transmembrane</keyword>
<dbReference type="Proteomes" id="UP000734854">
    <property type="component" value="Unassembled WGS sequence"/>
</dbReference>
<evidence type="ECO:0000313" key="7">
    <source>
        <dbReference type="Proteomes" id="UP000734854"/>
    </source>
</evidence>
<keyword evidence="5" id="KW-1133">Transmembrane helix</keyword>
<keyword evidence="2" id="KW-0479">Metal-binding</keyword>
<dbReference type="AlphaFoldDB" id="A0A8J5IF66"/>
<protein>
    <submittedName>
        <fullName evidence="6">Uncharacterized protein</fullName>
    </submittedName>
</protein>
<reference evidence="6 7" key="1">
    <citation type="submission" date="2020-08" db="EMBL/GenBank/DDBJ databases">
        <title>Plant Genome Project.</title>
        <authorList>
            <person name="Zhang R.-G."/>
        </authorList>
    </citation>
    <scope>NUCLEOTIDE SEQUENCE [LARGE SCALE GENOMIC DNA]</scope>
    <source>
        <tissue evidence="6">Rhizome</tissue>
    </source>
</reference>
<keyword evidence="5" id="KW-0472">Membrane</keyword>
<name>A0A8J5IF66_ZINOF</name>
<accession>A0A8J5IF66</accession>
<dbReference type="InterPro" id="IPR036396">
    <property type="entry name" value="Cyt_P450_sf"/>
</dbReference>
<evidence type="ECO:0000256" key="5">
    <source>
        <dbReference type="SAM" id="Phobius"/>
    </source>
</evidence>
<dbReference type="SUPFAM" id="SSF48264">
    <property type="entry name" value="Cytochrome P450"/>
    <property type="match status" value="1"/>
</dbReference>
<dbReference type="GO" id="GO:0020037">
    <property type="term" value="F:heme binding"/>
    <property type="evidence" value="ECO:0007669"/>
    <property type="project" value="InterPro"/>
</dbReference>
<evidence type="ECO:0000256" key="4">
    <source>
        <dbReference type="SAM" id="MobiDB-lite"/>
    </source>
</evidence>